<feature type="compositionally biased region" description="Polar residues" evidence="1">
    <location>
        <begin position="68"/>
        <end position="83"/>
    </location>
</feature>
<evidence type="ECO:0000313" key="3">
    <source>
        <dbReference type="Proteomes" id="UP000594638"/>
    </source>
</evidence>
<dbReference type="Gramene" id="OE9A025668T1">
    <property type="protein sequence ID" value="OE9A025668C1"/>
    <property type="gene ID" value="OE9A025668"/>
</dbReference>
<keyword evidence="3" id="KW-1185">Reference proteome</keyword>
<organism evidence="2 3">
    <name type="scientific">Olea europaea subsp. europaea</name>
    <dbReference type="NCBI Taxonomy" id="158383"/>
    <lineage>
        <taxon>Eukaryota</taxon>
        <taxon>Viridiplantae</taxon>
        <taxon>Streptophyta</taxon>
        <taxon>Embryophyta</taxon>
        <taxon>Tracheophyta</taxon>
        <taxon>Spermatophyta</taxon>
        <taxon>Magnoliopsida</taxon>
        <taxon>eudicotyledons</taxon>
        <taxon>Gunneridae</taxon>
        <taxon>Pentapetalae</taxon>
        <taxon>asterids</taxon>
        <taxon>lamiids</taxon>
        <taxon>Lamiales</taxon>
        <taxon>Oleaceae</taxon>
        <taxon>Oleeae</taxon>
        <taxon>Olea</taxon>
    </lineage>
</organism>
<dbReference type="AlphaFoldDB" id="A0A8S0QCW7"/>
<evidence type="ECO:0000313" key="2">
    <source>
        <dbReference type="EMBL" id="CAA2962917.1"/>
    </source>
</evidence>
<feature type="compositionally biased region" description="Polar residues" evidence="1">
    <location>
        <begin position="91"/>
        <end position="104"/>
    </location>
</feature>
<evidence type="ECO:0000256" key="1">
    <source>
        <dbReference type="SAM" id="MobiDB-lite"/>
    </source>
</evidence>
<comment type="caution">
    <text evidence="2">The sequence shown here is derived from an EMBL/GenBank/DDBJ whole genome shotgun (WGS) entry which is preliminary data.</text>
</comment>
<dbReference type="Proteomes" id="UP000594638">
    <property type="component" value="Unassembled WGS sequence"/>
</dbReference>
<name>A0A8S0QCW7_OLEEU</name>
<accession>A0A8S0QCW7</accession>
<gene>
    <name evidence="2" type="ORF">OLEA9_A025668</name>
</gene>
<protein>
    <submittedName>
        <fullName evidence="2">Uncharacterized protein</fullName>
    </submittedName>
</protein>
<sequence length="159" mass="18574">MPNSKDIDASLDELNIVVHYTLKPTSEEASRVYWMKIHRFEEEVEDPTVDIFMDKENVADSSIRVDFPQQTYQSPNASTSPRDPSSFHRLPTSTDAHTFHSGPSTSYPSLYLSRDEFAQELRMQLLQMVEILERKNEGWIDEMWSYIDQRFDCVTSLCR</sequence>
<dbReference type="EMBL" id="CACTIH010001806">
    <property type="protein sequence ID" value="CAA2962917.1"/>
    <property type="molecule type" value="Genomic_DNA"/>
</dbReference>
<proteinExistence type="predicted"/>
<dbReference type="OrthoDB" id="913743at2759"/>
<feature type="region of interest" description="Disordered" evidence="1">
    <location>
        <begin position="64"/>
        <end position="104"/>
    </location>
</feature>
<reference evidence="2 3" key="1">
    <citation type="submission" date="2019-12" db="EMBL/GenBank/DDBJ databases">
        <authorList>
            <person name="Alioto T."/>
            <person name="Alioto T."/>
            <person name="Gomez Garrido J."/>
        </authorList>
    </citation>
    <scope>NUCLEOTIDE SEQUENCE [LARGE SCALE GENOMIC DNA]</scope>
</reference>